<dbReference type="RefSeq" id="WP_306934043.1">
    <property type="nucleotide sequence ID" value="NZ_JAUTBL010000002.1"/>
</dbReference>
<feature type="region of interest" description="Disordered" evidence="1">
    <location>
        <begin position="199"/>
        <end position="218"/>
    </location>
</feature>
<comment type="caution">
    <text evidence="3">The sequence shown here is derived from an EMBL/GenBank/DDBJ whole genome shotgun (WGS) entry which is preliminary data.</text>
</comment>
<sequence length="804" mass="86763">MADFVAVIRKAVDGLANNTPENRAKVYDKARSAVVRQLENMKPRPPEEMLQRQIMKLDTAIAEVEGEYSEALPALEDEDEGAAAAYATPAPEDVSSPYYEESVAQEQRYAGEHRDDAEPAHHDDHPEPEQHETYAAHDDGQRHEEREPAYQAEPAEEVTYRAEEPAEHAELYQRPVSYETAETHQEPETYQHEAPAYAHEHQDEHHGLEARHEPAADEDHAHRNWVGQDSHLEPAPWEREETEVEDHSHDGQLHAAYHHEEVAHDDDRHEETHQHDYAREAPREAEPISTETVLHENAPLPYTAGFDGQSNYYGNVSVEPENRPVSDDAHYAAFDEHDAHRDPSGTPQVTGAGKAPAPVDDFSSYFQDTALDLPPKTSPSLPRADEDPFAASATKDDKERTPWDDLEELIGYDGGSNDRSDKTANGNLDSGFTGAGIPAAAYATKKKPKRNYAGMVLGLGLLVVLAGGGYAAWTNREALNDMVGGLVNSAKTGTSTDTSSGGTSQTASAPANGGATATQPATNGQTPAQGQASTGTPAATRPADDGSVTGTKFTQRLLADGTEKDEGPGPGANGQPVTAEGQSVYQQNEAPSAQNTANAAPAAAGNQPVAQQTAAPAAATGDRMFLYEEVLGQTVPTAIEGKVSWTLQNETDDAGKPSPEVQGQITIPGRGLSALITFKRNTDPSLPASHLVEIVFSVSPGFEGGAIDSVQRIAMKSTEQDRGNALIAVPAKITDDFHMIALNDFPDARKTNLELLRTRDWIDIPVSYRNGRRALLTLQKGADGKAAFETALREWMAASPTNGQ</sequence>
<protein>
    <recommendedName>
        <fullName evidence="5">Transcriptional regulator</fullName>
    </recommendedName>
</protein>
<gene>
    <name evidence="3" type="ORF">QE408_003971</name>
</gene>
<proteinExistence type="predicted"/>
<keyword evidence="2" id="KW-0472">Membrane</keyword>
<feature type="compositionally biased region" description="Basic and acidic residues" evidence="1">
    <location>
        <begin position="394"/>
        <end position="403"/>
    </location>
</feature>
<feature type="region of interest" description="Disordered" evidence="1">
    <location>
        <begin position="108"/>
        <end position="157"/>
    </location>
</feature>
<feature type="region of interest" description="Disordered" evidence="1">
    <location>
        <begin position="337"/>
        <end position="433"/>
    </location>
</feature>
<organism evidence="3 4">
    <name type="scientific">Agrobacterium larrymoorei</name>
    <dbReference type="NCBI Taxonomy" id="160699"/>
    <lineage>
        <taxon>Bacteria</taxon>
        <taxon>Pseudomonadati</taxon>
        <taxon>Pseudomonadota</taxon>
        <taxon>Alphaproteobacteria</taxon>
        <taxon>Hyphomicrobiales</taxon>
        <taxon>Rhizobiaceae</taxon>
        <taxon>Rhizobium/Agrobacterium group</taxon>
        <taxon>Agrobacterium</taxon>
    </lineage>
</organism>
<accession>A0ABU0UPZ6</accession>
<feature type="compositionally biased region" description="Polar residues" evidence="1">
    <location>
        <begin position="580"/>
        <end position="589"/>
    </location>
</feature>
<evidence type="ECO:0000313" key="3">
    <source>
        <dbReference type="EMBL" id="MDQ1186828.1"/>
    </source>
</evidence>
<name>A0ABU0UPZ6_9HYPH</name>
<feature type="compositionally biased region" description="Low complexity" evidence="1">
    <location>
        <begin position="492"/>
        <end position="509"/>
    </location>
</feature>
<feature type="compositionally biased region" description="Basic and acidic residues" evidence="1">
    <location>
        <begin position="109"/>
        <end position="148"/>
    </location>
</feature>
<feature type="region of interest" description="Disordered" evidence="1">
    <location>
        <begin position="492"/>
        <end position="615"/>
    </location>
</feature>
<evidence type="ECO:0008006" key="5">
    <source>
        <dbReference type="Google" id="ProtNLM"/>
    </source>
</evidence>
<keyword evidence="2" id="KW-0812">Transmembrane</keyword>
<keyword evidence="4" id="KW-1185">Reference proteome</keyword>
<dbReference type="Proteomes" id="UP001224781">
    <property type="component" value="Unassembled WGS sequence"/>
</dbReference>
<feature type="compositionally biased region" description="Polar residues" evidence="1">
    <location>
        <begin position="515"/>
        <end position="537"/>
    </location>
</feature>
<keyword evidence="2" id="KW-1133">Transmembrane helix</keyword>
<feature type="transmembrane region" description="Helical" evidence="2">
    <location>
        <begin position="452"/>
        <end position="473"/>
    </location>
</feature>
<evidence type="ECO:0000256" key="1">
    <source>
        <dbReference type="SAM" id="MobiDB-lite"/>
    </source>
</evidence>
<evidence type="ECO:0000313" key="4">
    <source>
        <dbReference type="Proteomes" id="UP001224781"/>
    </source>
</evidence>
<dbReference type="EMBL" id="JAUTBL010000002">
    <property type="protein sequence ID" value="MDQ1186828.1"/>
    <property type="molecule type" value="Genomic_DNA"/>
</dbReference>
<feature type="compositionally biased region" description="Low complexity" evidence="1">
    <location>
        <begin position="590"/>
        <end position="615"/>
    </location>
</feature>
<evidence type="ECO:0000256" key="2">
    <source>
        <dbReference type="SAM" id="Phobius"/>
    </source>
</evidence>
<reference evidence="3 4" key="1">
    <citation type="submission" date="2023-07" db="EMBL/GenBank/DDBJ databases">
        <title>Functional and genomic diversity of the sorghum phyllosphere microbiome.</title>
        <authorList>
            <person name="Shade A."/>
        </authorList>
    </citation>
    <scope>NUCLEOTIDE SEQUENCE [LARGE SCALE GENOMIC DNA]</scope>
    <source>
        <strain evidence="3 4">SORGH_AS_1126</strain>
    </source>
</reference>